<organism evidence="1 2">
    <name type="scientific">Levilactobacillus hammesii DSM 16381</name>
    <dbReference type="NCBI Taxonomy" id="1423753"/>
    <lineage>
        <taxon>Bacteria</taxon>
        <taxon>Bacillati</taxon>
        <taxon>Bacillota</taxon>
        <taxon>Bacilli</taxon>
        <taxon>Lactobacillales</taxon>
        <taxon>Lactobacillaceae</taxon>
        <taxon>Levilactobacillus</taxon>
    </lineage>
</organism>
<dbReference type="SUPFAM" id="SSF160800">
    <property type="entry name" value="Lp2179-like"/>
    <property type="match status" value="1"/>
</dbReference>
<dbReference type="AlphaFoldDB" id="A0A0R1UNN1"/>
<evidence type="ECO:0000313" key="2">
    <source>
        <dbReference type="Proteomes" id="UP000051580"/>
    </source>
</evidence>
<comment type="caution">
    <text evidence="1">The sequence shown here is derived from an EMBL/GenBank/DDBJ whole genome shotgun (WGS) entry which is preliminary data.</text>
</comment>
<keyword evidence="2" id="KW-1185">Reference proteome</keyword>
<dbReference type="OrthoDB" id="2166222at2"/>
<gene>
    <name evidence="1" type="ORF">FD28_GL000325</name>
</gene>
<evidence type="ECO:0008006" key="3">
    <source>
        <dbReference type="Google" id="ProtNLM"/>
    </source>
</evidence>
<reference evidence="1 2" key="1">
    <citation type="journal article" date="2015" name="Genome Announc.">
        <title>Expanding the biotechnology potential of lactobacilli through comparative genomics of 213 strains and associated genera.</title>
        <authorList>
            <person name="Sun Z."/>
            <person name="Harris H.M."/>
            <person name="McCann A."/>
            <person name="Guo C."/>
            <person name="Argimon S."/>
            <person name="Zhang W."/>
            <person name="Yang X."/>
            <person name="Jeffery I.B."/>
            <person name="Cooney J.C."/>
            <person name="Kagawa T.F."/>
            <person name="Liu W."/>
            <person name="Song Y."/>
            <person name="Salvetti E."/>
            <person name="Wrobel A."/>
            <person name="Rasinkangas P."/>
            <person name="Parkhill J."/>
            <person name="Rea M.C."/>
            <person name="O'Sullivan O."/>
            <person name="Ritari J."/>
            <person name="Douillard F.P."/>
            <person name="Paul Ross R."/>
            <person name="Yang R."/>
            <person name="Briner A.E."/>
            <person name="Felis G.E."/>
            <person name="de Vos W.M."/>
            <person name="Barrangou R."/>
            <person name="Klaenhammer T.R."/>
            <person name="Caufield P.W."/>
            <person name="Cui Y."/>
            <person name="Zhang H."/>
            <person name="O'Toole P.W."/>
        </authorList>
    </citation>
    <scope>NUCLEOTIDE SEQUENCE [LARGE SCALE GENOMIC DNA]</scope>
    <source>
        <strain evidence="1 2">DSM 16381</strain>
    </source>
</reference>
<accession>A0A0R1UNN1</accession>
<sequence length="114" mass="12959">MLFEKQMQVDGDTDTYELNPNVKAYALKDVGFQLSNAGNYTLERSVDPTSPYNRNQMLRVVVAKDLSGFKMSTTNASGNRRVNIFKGTHAEGNVEQYHFILQNLIDREIIQKKA</sequence>
<dbReference type="Gene3D" id="3.30.1820.10">
    <property type="entry name" value="Lp2179-like"/>
    <property type="match status" value="1"/>
</dbReference>
<dbReference type="EMBL" id="AZFS01000054">
    <property type="protein sequence ID" value="KRL94748.1"/>
    <property type="molecule type" value="Genomic_DNA"/>
</dbReference>
<dbReference type="RefSeq" id="WP_057733764.1">
    <property type="nucleotide sequence ID" value="NZ_AZFS01000054.1"/>
</dbReference>
<dbReference type="InterPro" id="IPR014965">
    <property type="entry name" value="Amino_acid_metab_prot_put"/>
</dbReference>
<proteinExistence type="predicted"/>
<dbReference type="STRING" id="1423753.FD28_GL000325"/>
<dbReference type="Pfam" id="PF08866">
    <property type="entry name" value="DUF1831"/>
    <property type="match status" value="1"/>
</dbReference>
<name>A0A0R1UNN1_9LACO</name>
<evidence type="ECO:0000313" key="1">
    <source>
        <dbReference type="EMBL" id="KRL94748.1"/>
    </source>
</evidence>
<protein>
    <recommendedName>
        <fullName evidence="3">Cysteine desulfurase</fullName>
    </recommendedName>
</protein>
<dbReference type="Proteomes" id="UP000051580">
    <property type="component" value="Unassembled WGS sequence"/>
</dbReference>
<dbReference type="InterPro" id="IPR035942">
    <property type="entry name" value="Lp2179-like_sf"/>
</dbReference>
<dbReference type="PATRIC" id="fig|1423753.3.peg.337"/>